<sequence>MLSVTETILGIRNPRTLPDRSINHTTIAVHHSIGRFRNDSESSPSSVIGNKEVIMNRTPQPGAASAVRQSSQQSVDRQYDRLSPPTNPTRTDTTGAFRSPTSSQSQQSVEPQLTAADALSFLNADREAMAERYTLPLSFDIVMGVFLALIMAILWLMRSETIDLDSPVYAIAGACMIAGLIASVVVLVRIWRKRGLRLLAWPPTSLSMACMVAMLVVPIAILTVLMLVPLVHWQAAVPRIVATAMMWESGTRLLCRYASDWSAATVGRTVGRRIAATIAARPMPRRVGECGS</sequence>
<feature type="transmembrane region" description="Helical" evidence="2">
    <location>
        <begin position="137"/>
        <end position="157"/>
    </location>
</feature>
<evidence type="ECO:0000256" key="1">
    <source>
        <dbReference type="SAM" id="MobiDB-lite"/>
    </source>
</evidence>
<protein>
    <submittedName>
        <fullName evidence="3">Uncharacterized protein</fullName>
    </submittedName>
</protein>
<evidence type="ECO:0000313" key="3">
    <source>
        <dbReference type="EMBL" id="MCH9277273.1"/>
    </source>
</evidence>
<feature type="compositionally biased region" description="Polar residues" evidence="1">
    <location>
        <begin position="88"/>
        <end position="111"/>
    </location>
</feature>
<accession>A0ABS9VYY1</accession>
<gene>
    <name evidence="3" type="ORF">JS533_013570</name>
</gene>
<feature type="transmembrane region" description="Helical" evidence="2">
    <location>
        <begin position="212"/>
        <end position="233"/>
    </location>
</feature>
<reference evidence="3 4" key="1">
    <citation type="journal article" date="2021" name="Environ. Microbiol.">
        <title>Genetic insights into the dark matter of the mammalian gut microbiota through targeted genome reconstruction.</title>
        <authorList>
            <person name="Lugli G.A."/>
            <person name="Alessandri G."/>
            <person name="Milani C."/>
            <person name="Viappiani A."/>
            <person name="Fontana F."/>
            <person name="Tarracchini C."/>
            <person name="Mancabelli L."/>
            <person name="Argentini C."/>
            <person name="Ruiz L."/>
            <person name="Margolles A."/>
            <person name="van Sinderen D."/>
            <person name="Turroni F."/>
            <person name="Ventura M."/>
        </authorList>
    </citation>
    <scope>NUCLEOTIDE SEQUENCE [LARGE SCALE GENOMIC DNA]</scope>
    <source>
        <strain evidence="3 4">MA1</strain>
    </source>
</reference>
<keyword evidence="2" id="KW-0472">Membrane</keyword>
<dbReference type="RefSeq" id="WP_241515346.1">
    <property type="nucleotide sequence ID" value="NZ_JAFEJT020000121.1"/>
</dbReference>
<evidence type="ECO:0000256" key="2">
    <source>
        <dbReference type="SAM" id="Phobius"/>
    </source>
</evidence>
<proteinExistence type="predicted"/>
<organism evidence="3 4">
    <name type="scientific">Bifidobacterium amazonense</name>
    <dbReference type="NCBI Taxonomy" id="2809027"/>
    <lineage>
        <taxon>Bacteria</taxon>
        <taxon>Bacillati</taxon>
        <taxon>Actinomycetota</taxon>
        <taxon>Actinomycetes</taxon>
        <taxon>Bifidobacteriales</taxon>
        <taxon>Bifidobacteriaceae</taxon>
        <taxon>Bifidobacterium</taxon>
    </lineage>
</organism>
<keyword evidence="2" id="KW-1133">Transmembrane helix</keyword>
<feature type="region of interest" description="Disordered" evidence="1">
    <location>
        <begin position="59"/>
        <end position="111"/>
    </location>
</feature>
<name>A0ABS9VYY1_9BIFI</name>
<dbReference type="Proteomes" id="UP000710815">
    <property type="component" value="Unassembled WGS sequence"/>
</dbReference>
<reference evidence="3 4" key="2">
    <citation type="journal article" date="2021" name="Syst. Appl. Microbiol.">
        <title>Phylogenetic classification of ten novel species belonging to the genus Bifidobacterium comprising B. phasiani sp. nov., B. pongonis sp. nov., B. saguinibicoloris sp. nov., B. colobi sp. nov., B. simiiventris sp. nov., B. santillanense sp. nov., B. miconis sp. nov., B. amazonense sp. nov., B. pluvialisilvae sp. nov., and B. miconisargentati sp. nov.</title>
        <authorList>
            <person name="Lugli G.A."/>
            <person name="Calvete-Torre I."/>
            <person name="Alessandri G."/>
            <person name="Milani C."/>
            <person name="Turroni F."/>
            <person name="Laiolo P."/>
            <person name="Ossiprandi M.C."/>
            <person name="Margolles A."/>
            <person name="Ruiz L."/>
            <person name="Ventura M."/>
        </authorList>
    </citation>
    <scope>NUCLEOTIDE SEQUENCE [LARGE SCALE GENOMIC DNA]</scope>
    <source>
        <strain evidence="3 4">MA1</strain>
    </source>
</reference>
<feature type="compositionally biased region" description="Low complexity" evidence="1">
    <location>
        <begin position="63"/>
        <end position="76"/>
    </location>
</feature>
<comment type="caution">
    <text evidence="3">The sequence shown here is derived from an EMBL/GenBank/DDBJ whole genome shotgun (WGS) entry which is preliminary data.</text>
</comment>
<evidence type="ECO:0000313" key="4">
    <source>
        <dbReference type="Proteomes" id="UP000710815"/>
    </source>
</evidence>
<keyword evidence="4" id="KW-1185">Reference proteome</keyword>
<keyword evidence="2" id="KW-0812">Transmembrane</keyword>
<feature type="transmembrane region" description="Helical" evidence="2">
    <location>
        <begin position="169"/>
        <end position="191"/>
    </location>
</feature>
<dbReference type="EMBL" id="JAFEJT020000121">
    <property type="protein sequence ID" value="MCH9277273.1"/>
    <property type="molecule type" value="Genomic_DNA"/>
</dbReference>